<keyword evidence="3" id="KW-1185">Reference proteome</keyword>
<dbReference type="CDD" id="cd00146">
    <property type="entry name" value="PKD"/>
    <property type="match status" value="1"/>
</dbReference>
<dbReference type="Pfam" id="PF13585">
    <property type="entry name" value="CHU_C"/>
    <property type="match status" value="1"/>
</dbReference>
<evidence type="ECO:0000313" key="2">
    <source>
        <dbReference type="EMBL" id="SIT34795.1"/>
    </source>
</evidence>
<dbReference type="InterPro" id="IPR037160">
    <property type="entry name" value="DNA_Pol_thumb_sf"/>
</dbReference>
<dbReference type="InterPro" id="IPR000601">
    <property type="entry name" value="PKD_dom"/>
</dbReference>
<name>A0A1N7RI93_9BACT</name>
<dbReference type="InterPro" id="IPR022409">
    <property type="entry name" value="PKD/Chitinase_dom"/>
</dbReference>
<sequence>TLTIDKAALTITATDSAKVYDGNAFAGGNGLVYSGFVHSEDSTAALTGAVFYNGNSQGAINVNSYDIIPGGLSAANYAITYAKGTLTVGKAALTVTAKDSTKVYDGVTFSNGNGVSYSGFVNNEDSTAALTGAVTYTGTSQGATNVNTYTIVPGGLVAENYSIVYADGTLTINKAVLEVTARDTVKTYDGLTFNNGNGVTYSGFVNNEDATVLTGTVSYGGSAQGSVNSGDYAIIPSGLNADNYSISYTNGKLTVNKAALMATANDTARCYGITNPVFRISYNGFVNNETKAVLVSEATAASIANAQSVAGGYTIEPSGAAGDNYTISYANGTLTVHALPVSTISAVEGTVLCGSNDTLTLTASGNYTYEWYLDNLVITGQSTAQLDAAKTGSYTAKITDMYGCVNSATNSITLIRLLAPSPAFSFDTWCAGTPVAFTNASDASTSGTVTYTWNSGDGQTSTAANTQFTYAAAGNYTAALTIIPTACPVLATTVTKNIAIEASVAPVRLATVNTTAYLPTQLAARSFTNASYTWLPGTGLSNTAIYNPVVTVKENQEYSIQMDFPSGCVTVDTLLVTAFIANDVLVPNVFTPNGDGQNDLLLANLRGNIQLRFFRVFNRWGKKVFESSDPAQGWDGRVNGELQPLATYVWAAEAVDANGNVFHRQGSVTLLR</sequence>
<proteinExistence type="predicted"/>
<dbReference type="EMBL" id="FTOR01000020">
    <property type="protein sequence ID" value="SIT34795.1"/>
    <property type="molecule type" value="Genomic_DNA"/>
</dbReference>
<dbReference type="InterPro" id="IPR026341">
    <property type="entry name" value="T9SS_type_B"/>
</dbReference>
<dbReference type="Proteomes" id="UP000186917">
    <property type="component" value="Unassembled WGS sequence"/>
</dbReference>
<reference evidence="3" key="1">
    <citation type="submission" date="2017-01" db="EMBL/GenBank/DDBJ databases">
        <authorList>
            <person name="Varghese N."/>
            <person name="Submissions S."/>
        </authorList>
    </citation>
    <scope>NUCLEOTIDE SEQUENCE [LARGE SCALE GENOMIC DNA]</scope>
    <source>
        <strain evidence="3">DSM 21054</strain>
    </source>
</reference>
<dbReference type="PROSITE" id="PS50093">
    <property type="entry name" value="PKD"/>
    <property type="match status" value="1"/>
</dbReference>
<dbReference type="SMART" id="SM00089">
    <property type="entry name" value="PKD"/>
    <property type="match status" value="2"/>
</dbReference>
<dbReference type="RefSeq" id="WP_144264220.1">
    <property type="nucleotide sequence ID" value="NZ_FTOR01000020.1"/>
</dbReference>
<dbReference type="NCBIfam" id="TIGR04131">
    <property type="entry name" value="Bac_Flav_CTERM"/>
    <property type="match status" value="1"/>
</dbReference>
<dbReference type="AlphaFoldDB" id="A0A1N7RI93"/>
<dbReference type="SUPFAM" id="SSF49299">
    <property type="entry name" value="PKD domain"/>
    <property type="match status" value="1"/>
</dbReference>
<gene>
    <name evidence="2" type="ORF">SAMN05421788_1201</name>
</gene>
<feature type="non-terminal residue" evidence="2">
    <location>
        <position position="1"/>
    </location>
</feature>
<dbReference type="InterPro" id="IPR035986">
    <property type="entry name" value="PKD_dom_sf"/>
</dbReference>
<dbReference type="STRING" id="477680.SAMN05421788_1201"/>
<dbReference type="Gene3D" id="3.30.160.710">
    <property type="match status" value="1"/>
</dbReference>
<evidence type="ECO:0000313" key="3">
    <source>
        <dbReference type="Proteomes" id="UP000186917"/>
    </source>
</evidence>
<dbReference type="Gene3D" id="2.60.40.10">
    <property type="entry name" value="Immunoglobulins"/>
    <property type="match status" value="2"/>
</dbReference>
<dbReference type="InterPro" id="IPR041286">
    <property type="entry name" value="MBG_2"/>
</dbReference>
<accession>A0A1N7RI93</accession>
<dbReference type="Pfam" id="PF18911">
    <property type="entry name" value="PKD_4"/>
    <property type="match status" value="1"/>
</dbReference>
<feature type="domain" description="PKD" evidence="1">
    <location>
        <begin position="441"/>
        <end position="482"/>
    </location>
</feature>
<dbReference type="Gene3D" id="3.30.210.10">
    <property type="entry name" value="DNA polymerase, thumb domain"/>
    <property type="match status" value="2"/>
</dbReference>
<organism evidence="2 3">
    <name type="scientific">Filimonas lacunae</name>
    <dbReference type="NCBI Taxonomy" id="477680"/>
    <lineage>
        <taxon>Bacteria</taxon>
        <taxon>Pseudomonadati</taxon>
        <taxon>Bacteroidota</taxon>
        <taxon>Chitinophagia</taxon>
        <taxon>Chitinophagales</taxon>
        <taxon>Chitinophagaceae</taxon>
        <taxon>Filimonas</taxon>
    </lineage>
</organism>
<dbReference type="Pfam" id="PF18676">
    <property type="entry name" value="MBG_2"/>
    <property type="match status" value="4"/>
</dbReference>
<dbReference type="InterPro" id="IPR013783">
    <property type="entry name" value="Ig-like_fold"/>
</dbReference>
<evidence type="ECO:0000259" key="1">
    <source>
        <dbReference type="PROSITE" id="PS50093"/>
    </source>
</evidence>
<protein>
    <submittedName>
        <fullName evidence="2">Gliding motility-associated C-terminal domain-containing protein</fullName>
    </submittedName>
</protein>